<dbReference type="GO" id="GO:0043565">
    <property type="term" value="F:sequence-specific DNA binding"/>
    <property type="evidence" value="ECO:0007669"/>
    <property type="project" value="InterPro"/>
</dbReference>
<comment type="caution">
    <text evidence="2">The sequence shown here is derived from an EMBL/GenBank/DDBJ whole genome shotgun (WGS) entry which is preliminary data.</text>
</comment>
<name>A0A5T1YYC0_CAMJU</name>
<dbReference type="GO" id="GO:0003700">
    <property type="term" value="F:DNA-binding transcription factor activity"/>
    <property type="evidence" value="ECO:0007669"/>
    <property type="project" value="InterPro"/>
</dbReference>
<protein>
    <submittedName>
        <fullName evidence="2">AraC family transcriptional regulator</fullName>
    </submittedName>
</protein>
<dbReference type="Pfam" id="PF22200">
    <property type="entry name" value="ExsA_N"/>
    <property type="match status" value="1"/>
</dbReference>
<dbReference type="InterPro" id="IPR018060">
    <property type="entry name" value="HTH_AraC"/>
</dbReference>
<sequence length="249" mass="29335">MNKILSLPEDLKQLKGVNYKKIKSCTFAKYTQTDTSHSTFVNVGSHLLTFVRKGYKILHTASKDYKINSYETLFLKAGSYTLSNVGLSKGVYEAYLFFFDNAFLIELIYKYKDFFKLDQKFQNYEIFWVKNDKILQGILESFSPHFEENTQILDPIVSLKFEEIFLHLLLNKNIYFISFLSGILKEFRLDLSQLFEYCGREFLSVNEMSNFAKLDLATFSKEFKKCFGQSPKKWLDEKRLQKAKILLKF</sequence>
<accession>A0A5T1YYC0</accession>
<reference evidence="2" key="1">
    <citation type="submission" date="2018-08" db="EMBL/GenBank/DDBJ databases">
        <authorList>
            <consortium name="NARMS: The National Antimicrobial Resistance Monitoring System"/>
        </authorList>
    </citation>
    <scope>NUCLEOTIDE SEQUENCE</scope>
    <source>
        <strain evidence="2">FSIS11812607</strain>
    </source>
</reference>
<evidence type="ECO:0000313" key="2">
    <source>
        <dbReference type="EMBL" id="EAL8650498.1"/>
    </source>
</evidence>
<dbReference type="EMBL" id="AACRWD010000037">
    <property type="protein sequence ID" value="EAL8650498.1"/>
    <property type="molecule type" value="Genomic_DNA"/>
</dbReference>
<dbReference type="PROSITE" id="PS01124">
    <property type="entry name" value="HTH_ARAC_FAMILY_2"/>
    <property type="match status" value="1"/>
</dbReference>
<feature type="non-terminal residue" evidence="2">
    <location>
        <position position="249"/>
    </location>
</feature>
<gene>
    <name evidence="2" type="ORF">DYR72_05800</name>
</gene>
<evidence type="ECO:0000259" key="1">
    <source>
        <dbReference type="PROSITE" id="PS01124"/>
    </source>
</evidence>
<dbReference type="AlphaFoldDB" id="A0A5T1YYC0"/>
<organism evidence="2">
    <name type="scientific">Campylobacter jejuni</name>
    <dbReference type="NCBI Taxonomy" id="197"/>
    <lineage>
        <taxon>Bacteria</taxon>
        <taxon>Pseudomonadati</taxon>
        <taxon>Campylobacterota</taxon>
        <taxon>Epsilonproteobacteria</taxon>
        <taxon>Campylobacterales</taxon>
        <taxon>Campylobacteraceae</taxon>
        <taxon>Campylobacter</taxon>
    </lineage>
</organism>
<feature type="domain" description="HTH araC/xylS-type" evidence="1">
    <location>
        <begin position="181"/>
        <end position="249"/>
    </location>
</feature>
<dbReference type="Gene3D" id="1.10.10.60">
    <property type="entry name" value="Homeodomain-like"/>
    <property type="match status" value="1"/>
</dbReference>
<proteinExistence type="predicted"/>
<dbReference type="InterPro" id="IPR054015">
    <property type="entry name" value="ExsA-like_N"/>
</dbReference>